<reference evidence="1 2" key="1">
    <citation type="journal article" date="2012" name="Genome Biol.">
        <title>Sequencing three crocodilian genomes to illuminate the evolution of archosaurs and amniotes.</title>
        <authorList>
            <person name="St John J.A."/>
            <person name="Braun E.L."/>
            <person name="Isberg S.R."/>
            <person name="Miles L.G."/>
            <person name="Chong A.Y."/>
            <person name="Gongora J."/>
            <person name="Dalzell P."/>
            <person name="Moran C."/>
            <person name="Bed'hom B."/>
            <person name="Abzhanov A."/>
            <person name="Burgess S.C."/>
            <person name="Cooksey A.M."/>
            <person name="Castoe T.A."/>
            <person name="Crawford N.G."/>
            <person name="Densmore L.D."/>
            <person name="Drew J.C."/>
            <person name="Edwards S.V."/>
            <person name="Faircloth B.C."/>
            <person name="Fujita M.K."/>
            <person name="Greenwold M.J."/>
            <person name="Hoffmann F.G."/>
            <person name="Howard J.M."/>
            <person name="Iguchi T."/>
            <person name="Janes D.E."/>
            <person name="Khan S.Y."/>
            <person name="Kohno S."/>
            <person name="de Koning A.J."/>
            <person name="Lance S.L."/>
            <person name="McCarthy F.M."/>
            <person name="McCormack J.E."/>
            <person name="Merchant M.E."/>
            <person name="Peterson D.G."/>
            <person name="Pollock D.D."/>
            <person name="Pourmand N."/>
            <person name="Raney B.J."/>
            <person name="Roessler K.A."/>
            <person name="Sanford J.R."/>
            <person name="Sawyer R.H."/>
            <person name="Schmidt C.J."/>
            <person name="Triplett E.W."/>
            <person name="Tuberville T.D."/>
            <person name="Venegas-Anaya M."/>
            <person name="Howard J.T."/>
            <person name="Jarvis E.D."/>
            <person name="Guillette L.J.Jr."/>
            <person name="Glenn T.C."/>
            <person name="Green R.E."/>
            <person name="Ray D.A."/>
        </authorList>
    </citation>
    <scope>NUCLEOTIDE SEQUENCE [LARGE SCALE GENOMIC DNA]</scope>
    <source>
        <strain evidence="1">KSC_2009_1</strain>
    </source>
</reference>
<gene>
    <name evidence="1" type="ORF">Y1Q_0017246</name>
</gene>
<dbReference type="AlphaFoldDB" id="A0A151NKX0"/>
<proteinExistence type="predicted"/>
<keyword evidence="2" id="KW-1185">Reference proteome</keyword>
<dbReference type="EMBL" id="AKHW03002722">
    <property type="protein sequence ID" value="KYO37443.1"/>
    <property type="molecule type" value="Genomic_DNA"/>
</dbReference>
<dbReference type="Proteomes" id="UP000050525">
    <property type="component" value="Unassembled WGS sequence"/>
</dbReference>
<sequence>MNANWAQEEERTSPSGAAALETAQRCYLMSWQNSSFDVHMLLKIFFCFQWIYCSSHPKVCLGLLCGCCIFNQDAIFYCLKLDLNS</sequence>
<protein>
    <submittedName>
        <fullName evidence="1">Uncharacterized protein</fullName>
    </submittedName>
</protein>
<organism evidence="1 2">
    <name type="scientific">Alligator mississippiensis</name>
    <name type="common">American alligator</name>
    <dbReference type="NCBI Taxonomy" id="8496"/>
    <lineage>
        <taxon>Eukaryota</taxon>
        <taxon>Metazoa</taxon>
        <taxon>Chordata</taxon>
        <taxon>Craniata</taxon>
        <taxon>Vertebrata</taxon>
        <taxon>Euteleostomi</taxon>
        <taxon>Archelosauria</taxon>
        <taxon>Archosauria</taxon>
        <taxon>Crocodylia</taxon>
        <taxon>Alligatoridae</taxon>
        <taxon>Alligatorinae</taxon>
        <taxon>Alligator</taxon>
    </lineage>
</organism>
<name>A0A151NKX0_ALLMI</name>
<accession>A0A151NKX0</accession>
<evidence type="ECO:0000313" key="1">
    <source>
        <dbReference type="EMBL" id="KYO37443.1"/>
    </source>
</evidence>
<evidence type="ECO:0000313" key="2">
    <source>
        <dbReference type="Proteomes" id="UP000050525"/>
    </source>
</evidence>
<comment type="caution">
    <text evidence="1">The sequence shown here is derived from an EMBL/GenBank/DDBJ whole genome shotgun (WGS) entry which is preliminary data.</text>
</comment>